<evidence type="ECO:0000313" key="4">
    <source>
        <dbReference type="Proteomes" id="UP000002051"/>
    </source>
</evidence>
<dbReference type="AlphaFoldDB" id="A0A072VWX8"/>
<protein>
    <submittedName>
        <fullName evidence="1 3">Uncharacterized protein</fullName>
    </submittedName>
</protein>
<sequence length="90" mass="10353">MEGLYNSLKHMHMHSIEVPDGFLKAYASFAVSKPSNEDVQLIVSSVRFKWLESSRWLQLLRVISQRSNLGYSIGHSNYNLKPSYPTACEY</sequence>
<dbReference type="EMBL" id="PSQE01000001">
    <property type="protein sequence ID" value="RHN80098.1"/>
    <property type="molecule type" value="Genomic_DNA"/>
</dbReference>
<reference evidence="2" key="4">
    <citation type="journal article" date="2018" name="Nat. Plants">
        <title>Whole-genome landscape of Medicago truncatula symbiotic genes.</title>
        <authorList>
            <person name="Pecrix Y."/>
            <person name="Gamas P."/>
            <person name="Carrere S."/>
        </authorList>
    </citation>
    <scope>NUCLEOTIDE SEQUENCE</scope>
    <source>
        <tissue evidence="2">Leaves</tissue>
    </source>
</reference>
<dbReference type="Proteomes" id="UP000265566">
    <property type="component" value="Chromosome 1"/>
</dbReference>
<dbReference type="EMBL" id="CM001217">
    <property type="protein sequence ID" value="KEH42600.1"/>
    <property type="molecule type" value="Genomic_DNA"/>
</dbReference>
<dbReference type="HOGENOM" id="CLU_2444147_0_0_1"/>
<evidence type="ECO:0000313" key="1">
    <source>
        <dbReference type="EMBL" id="KEH42600.1"/>
    </source>
</evidence>
<reference evidence="1 4" key="1">
    <citation type="journal article" date="2011" name="Nature">
        <title>The Medicago genome provides insight into the evolution of rhizobial symbioses.</title>
        <authorList>
            <person name="Young N.D."/>
            <person name="Debelle F."/>
            <person name="Oldroyd G.E."/>
            <person name="Geurts R."/>
            <person name="Cannon S.B."/>
            <person name="Udvardi M.K."/>
            <person name="Benedito V.A."/>
            <person name="Mayer K.F."/>
            <person name="Gouzy J."/>
            <person name="Schoof H."/>
            <person name="Van de Peer Y."/>
            <person name="Proost S."/>
            <person name="Cook D.R."/>
            <person name="Meyers B.C."/>
            <person name="Spannagl M."/>
            <person name="Cheung F."/>
            <person name="De Mita S."/>
            <person name="Krishnakumar V."/>
            <person name="Gundlach H."/>
            <person name="Zhou S."/>
            <person name="Mudge J."/>
            <person name="Bharti A.K."/>
            <person name="Murray J.D."/>
            <person name="Naoumkina M.A."/>
            <person name="Rosen B."/>
            <person name="Silverstein K.A."/>
            <person name="Tang H."/>
            <person name="Rombauts S."/>
            <person name="Zhao P.X."/>
            <person name="Zhou P."/>
            <person name="Barbe V."/>
            <person name="Bardou P."/>
            <person name="Bechner M."/>
            <person name="Bellec A."/>
            <person name="Berger A."/>
            <person name="Berges H."/>
            <person name="Bidwell S."/>
            <person name="Bisseling T."/>
            <person name="Choisne N."/>
            <person name="Couloux A."/>
            <person name="Denny R."/>
            <person name="Deshpande S."/>
            <person name="Dai X."/>
            <person name="Doyle J.J."/>
            <person name="Dudez A.M."/>
            <person name="Farmer A.D."/>
            <person name="Fouteau S."/>
            <person name="Franken C."/>
            <person name="Gibelin C."/>
            <person name="Gish J."/>
            <person name="Goldstein S."/>
            <person name="Gonzalez A.J."/>
            <person name="Green P.J."/>
            <person name="Hallab A."/>
            <person name="Hartog M."/>
            <person name="Hua A."/>
            <person name="Humphray S.J."/>
            <person name="Jeong D.H."/>
            <person name="Jing Y."/>
            <person name="Jocker A."/>
            <person name="Kenton S.M."/>
            <person name="Kim D.J."/>
            <person name="Klee K."/>
            <person name="Lai H."/>
            <person name="Lang C."/>
            <person name="Lin S."/>
            <person name="Macmil S.L."/>
            <person name="Magdelenat G."/>
            <person name="Matthews L."/>
            <person name="McCorrison J."/>
            <person name="Monaghan E.L."/>
            <person name="Mun J.H."/>
            <person name="Najar F.Z."/>
            <person name="Nicholson C."/>
            <person name="Noirot C."/>
            <person name="O'Bleness M."/>
            <person name="Paule C.R."/>
            <person name="Poulain J."/>
            <person name="Prion F."/>
            <person name="Qin B."/>
            <person name="Qu C."/>
            <person name="Retzel E.F."/>
            <person name="Riddle C."/>
            <person name="Sallet E."/>
            <person name="Samain S."/>
            <person name="Samson N."/>
            <person name="Sanders I."/>
            <person name="Saurat O."/>
            <person name="Scarpelli C."/>
            <person name="Schiex T."/>
            <person name="Segurens B."/>
            <person name="Severin A.J."/>
            <person name="Sherrier D.J."/>
            <person name="Shi R."/>
            <person name="Sims S."/>
            <person name="Singer S.R."/>
            <person name="Sinharoy S."/>
            <person name="Sterck L."/>
            <person name="Viollet A."/>
            <person name="Wang B.B."/>
            <person name="Wang K."/>
            <person name="Wang M."/>
            <person name="Wang X."/>
            <person name="Warfsmann J."/>
            <person name="Weissenbach J."/>
            <person name="White D.D."/>
            <person name="White J.D."/>
            <person name="Wiley G.B."/>
            <person name="Wincker P."/>
            <person name="Xing Y."/>
            <person name="Yang L."/>
            <person name="Yao Z."/>
            <person name="Ying F."/>
            <person name="Zhai J."/>
            <person name="Zhou L."/>
            <person name="Zuber A."/>
            <person name="Denarie J."/>
            <person name="Dixon R.A."/>
            <person name="May G.D."/>
            <person name="Schwartz D.C."/>
            <person name="Rogers J."/>
            <person name="Quetier F."/>
            <person name="Town C.D."/>
            <person name="Roe B.A."/>
        </authorList>
    </citation>
    <scope>NUCLEOTIDE SEQUENCE [LARGE SCALE GENOMIC DNA]</scope>
    <source>
        <strain evidence="1">A17</strain>
        <strain evidence="3 4">cv. Jemalong A17</strain>
    </source>
</reference>
<accession>A0A072VWX8</accession>
<reference evidence="1 4" key="2">
    <citation type="journal article" date="2014" name="BMC Genomics">
        <title>An improved genome release (version Mt4.0) for the model legume Medicago truncatula.</title>
        <authorList>
            <person name="Tang H."/>
            <person name="Krishnakumar V."/>
            <person name="Bidwell S."/>
            <person name="Rosen B."/>
            <person name="Chan A."/>
            <person name="Zhou S."/>
            <person name="Gentzbittel L."/>
            <person name="Childs K.L."/>
            <person name="Yandell M."/>
            <person name="Gundlach H."/>
            <person name="Mayer K.F."/>
            <person name="Schwartz D.C."/>
            <person name="Town C.D."/>
        </authorList>
    </citation>
    <scope>GENOME REANNOTATION</scope>
    <source>
        <strain evidence="1">A17</strain>
        <strain evidence="3 4">cv. Jemalong A17</strain>
    </source>
</reference>
<keyword evidence="4" id="KW-1185">Reference proteome</keyword>
<dbReference type="Gramene" id="rna3981">
    <property type="protein sequence ID" value="RHN80098.1"/>
    <property type="gene ID" value="gene3981"/>
</dbReference>
<gene>
    <name evidence="1" type="ordered locus">MTR_1g070395</name>
    <name evidence="2" type="ORF">MtrunA17_Chr1g0184581</name>
</gene>
<evidence type="ECO:0000313" key="3">
    <source>
        <dbReference type="EnsemblPlants" id="KEH42600"/>
    </source>
</evidence>
<organism evidence="1 4">
    <name type="scientific">Medicago truncatula</name>
    <name type="common">Barrel medic</name>
    <name type="synonym">Medicago tribuloides</name>
    <dbReference type="NCBI Taxonomy" id="3880"/>
    <lineage>
        <taxon>Eukaryota</taxon>
        <taxon>Viridiplantae</taxon>
        <taxon>Streptophyta</taxon>
        <taxon>Embryophyta</taxon>
        <taxon>Tracheophyta</taxon>
        <taxon>Spermatophyta</taxon>
        <taxon>Magnoliopsida</taxon>
        <taxon>eudicotyledons</taxon>
        <taxon>Gunneridae</taxon>
        <taxon>Pentapetalae</taxon>
        <taxon>rosids</taxon>
        <taxon>fabids</taxon>
        <taxon>Fabales</taxon>
        <taxon>Fabaceae</taxon>
        <taxon>Papilionoideae</taxon>
        <taxon>50 kb inversion clade</taxon>
        <taxon>NPAAA clade</taxon>
        <taxon>Hologalegina</taxon>
        <taxon>IRL clade</taxon>
        <taxon>Trifolieae</taxon>
        <taxon>Medicago</taxon>
    </lineage>
</organism>
<dbReference type="Proteomes" id="UP000002051">
    <property type="component" value="Unassembled WGS sequence"/>
</dbReference>
<dbReference type="EnsemblPlants" id="KEH42600">
    <property type="protein sequence ID" value="KEH42600"/>
    <property type="gene ID" value="MTR_1g070395"/>
</dbReference>
<evidence type="ECO:0000313" key="2">
    <source>
        <dbReference type="EMBL" id="RHN80098.1"/>
    </source>
</evidence>
<reference evidence="3" key="3">
    <citation type="submission" date="2015-04" db="UniProtKB">
        <authorList>
            <consortium name="EnsemblPlants"/>
        </authorList>
    </citation>
    <scope>IDENTIFICATION</scope>
    <source>
        <strain evidence="3">cv. Jemalong A17</strain>
    </source>
</reference>
<proteinExistence type="predicted"/>
<name>A0A072VWX8_MEDTR</name>